<keyword evidence="3" id="KW-1185">Reference proteome</keyword>
<dbReference type="AlphaFoldDB" id="A0AAV5F0K8"/>
<accession>A0AAV5F0K8</accession>
<proteinExistence type="predicted"/>
<protein>
    <submittedName>
        <fullName evidence="2">Uncharacterized protein</fullName>
    </submittedName>
</protein>
<reference evidence="2" key="1">
    <citation type="journal article" date="2018" name="DNA Res.">
        <title>Multiple hybrid de novo genome assembly of finger millet, an orphan allotetraploid crop.</title>
        <authorList>
            <person name="Hatakeyama M."/>
            <person name="Aluri S."/>
            <person name="Balachadran M.T."/>
            <person name="Sivarajan S.R."/>
            <person name="Patrignani A."/>
            <person name="Gruter S."/>
            <person name="Poveda L."/>
            <person name="Shimizu-Inatsugi R."/>
            <person name="Baeten J."/>
            <person name="Francoijs K.J."/>
            <person name="Nataraja K.N."/>
            <person name="Reddy Y.A.N."/>
            <person name="Phadnis S."/>
            <person name="Ravikumar R.L."/>
            <person name="Schlapbach R."/>
            <person name="Sreeman S.M."/>
            <person name="Shimizu K.K."/>
        </authorList>
    </citation>
    <scope>NUCLEOTIDE SEQUENCE</scope>
</reference>
<gene>
    <name evidence="2" type="primary">gb16482</name>
    <name evidence="2" type="ORF">PR202_gb16482</name>
</gene>
<comment type="caution">
    <text evidence="2">The sequence shown here is derived from an EMBL/GenBank/DDBJ whole genome shotgun (WGS) entry which is preliminary data.</text>
</comment>
<sequence length="101" mass="11036">MEQHQGGRDAGYWIRAGAAGLTGSKLRGTAEQQHRRRTALQGKPMRMERTGEACSASDGSQLPSSPSESTVSRSFSQQFSTRVEQAPSRVVRLRAVDHLIP</sequence>
<evidence type="ECO:0000313" key="3">
    <source>
        <dbReference type="Proteomes" id="UP001054889"/>
    </source>
</evidence>
<organism evidence="2 3">
    <name type="scientific">Eleusine coracana subsp. coracana</name>
    <dbReference type="NCBI Taxonomy" id="191504"/>
    <lineage>
        <taxon>Eukaryota</taxon>
        <taxon>Viridiplantae</taxon>
        <taxon>Streptophyta</taxon>
        <taxon>Embryophyta</taxon>
        <taxon>Tracheophyta</taxon>
        <taxon>Spermatophyta</taxon>
        <taxon>Magnoliopsida</taxon>
        <taxon>Liliopsida</taxon>
        <taxon>Poales</taxon>
        <taxon>Poaceae</taxon>
        <taxon>PACMAD clade</taxon>
        <taxon>Chloridoideae</taxon>
        <taxon>Cynodonteae</taxon>
        <taxon>Eleusininae</taxon>
        <taxon>Eleusine</taxon>
    </lineage>
</organism>
<evidence type="ECO:0000313" key="2">
    <source>
        <dbReference type="EMBL" id="GJN28371.1"/>
    </source>
</evidence>
<dbReference type="EMBL" id="BQKI01000080">
    <property type="protein sequence ID" value="GJN28371.1"/>
    <property type="molecule type" value="Genomic_DNA"/>
</dbReference>
<name>A0AAV5F0K8_ELECO</name>
<feature type="compositionally biased region" description="Low complexity" evidence="1">
    <location>
        <begin position="55"/>
        <end position="76"/>
    </location>
</feature>
<evidence type="ECO:0000256" key="1">
    <source>
        <dbReference type="SAM" id="MobiDB-lite"/>
    </source>
</evidence>
<feature type="region of interest" description="Disordered" evidence="1">
    <location>
        <begin position="23"/>
        <end position="86"/>
    </location>
</feature>
<dbReference type="Proteomes" id="UP001054889">
    <property type="component" value="Unassembled WGS sequence"/>
</dbReference>
<reference evidence="2" key="2">
    <citation type="submission" date="2021-12" db="EMBL/GenBank/DDBJ databases">
        <title>Resequencing data analysis of finger millet.</title>
        <authorList>
            <person name="Hatakeyama M."/>
            <person name="Aluri S."/>
            <person name="Balachadran M.T."/>
            <person name="Sivarajan S.R."/>
            <person name="Poveda L."/>
            <person name="Shimizu-Inatsugi R."/>
            <person name="Schlapbach R."/>
            <person name="Sreeman S.M."/>
            <person name="Shimizu K.K."/>
        </authorList>
    </citation>
    <scope>NUCLEOTIDE SEQUENCE</scope>
</reference>